<dbReference type="InterPro" id="IPR002656">
    <property type="entry name" value="Acyl_transf_3_dom"/>
</dbReference>
<evidence type="ECO:0000256" key="7">
    <source>
        <dbReference type="ARBA" id="ARBA00023315"/>
    </source>
</evidence>
<keyword evidence="4 9" id="KW-0812">Transmembrane</keyword>
<keyword evidence="2" id="KW-1003">Cell membrane</keyword>
<dbReference type="STRING" id="883081.HMPREF9698_00449"/>
<feature type="transmembrane region" description="Helical" evidence="9">
    <location>
        <begin position="229"/>
        <end position="248"/>
    </location>
</feature>
<evidence type="ECO:0000256" key="4">
    <source>
        <dbReference type="ARBA" id="ARBA00022692"/>
    </source>
</evidence>
<dbReference type="SUPFAM" id="SSF52266">
    <property type="entry name" value="SGNH hydrolase"/>
    <property type="match status" value="1"/>
</dbReference>
<dbReference type="PANTHER" id="PTHR23028">
    <property type="entry name" value="ACETYLTRANSFERASE"/>
    <property type="match status" value="1"/>
</dbReference>
<organism evidence="11 12">
    <name type="scientific">Alloiococcus otitis ATCC 51267</name>
    <dbReference type="NCBI Taxonomy" id="883081"/>
    <lineage>
        <taxon>Bacteria</taxon>
        <taxon>Bacillati</taxon>
        <taxon>Bacillota</taxon>
        <taxon>Bacilli</taxon>
        <taxon>Lactobacillales</taxon>
        <taxon>Carnobacteriaceae</taxon>
        <taxon>Alloiococcus</taxon>
    </lineage>
</organism>
<keyword evidence="12" id="KW-1185">Reference proteome</keyword>
<name>K9E9T6_9LACT</name>
<dbReference type="GO" id="GO:0009103">
    <property type="term" value="P:lipopolysaccharide biosynthetic process"/>
    <property type="evidence" value="ECO:0007669"/>
    <property type="project" value="TreeGrafter"/>
</dbReference>
<dbReference type="AlphaFoldDB" id="K9E9T6"/>
<evidence type="ECO:0000256" key="6">
    <source>
        <dbReference type="ARBA" id="ARBA00023136"/>
    </source>
</evidence>
<dbReference type="CDD" id="cd01840">
    <property type="entry name" value="SGNH_hydrolase_yrhL_like"/>
    <property type="match status" value="1"/>
</dbReference>
<feature type="transmembrane region" description="Helical" evidence="9">
    <location>
        <begin position="166"/>
        <end position="184"/>
    </location>
</feature>
<evidence type="ECO:0000256" key="5">
    <source>
        <dbReference type="ARBA" id="ARBA00022989"/>
    </source>
</evidence>
<sequence>MKKRFAQLDSLRLLALIFIIFYHFVPHIYRGGFLGVNIFLVSAGYLNGSQINKVFNQEYTSFPFWQKLKRLLAKLYKPLLLFIGLIATFLLVFYQDLLTNWFSQIASSLLFVNNWVQIIQGASYFDEIIQPSVLTHFWYLSLYVQFILFFWLLLKIFRPFIKNRQNFILLITTLTLISALLMAFNFQPGSDPTRVYYGSDTRFFSFGIGLIASQLSLDQINQTKLFQKYGQLVQIALFGALLAMLFEMTNVGTFTYYGGMVLFDLVFVSLIVSLASKYGLFSRLLTFKPLAFLGQHSLGVYLWYYPIFILSQRLAYDLPGWLQNMTGQVIIIFILGLLTDFATTSKWLTWPSWSKLLHLPGNIKDRFQSYLNQLPSKQKVLAGLQALLLTTTLLSFLFSTSNDEAQRYKEEYAQSTKSNQDLGQAQSEQNQDQESSEQDQDPESSENEGENPQENQEEFDVDDYIDNLNEDQAFYTEYLSKDELSQTINLQASFIGDSIMLGASAGLNTVYPSSYVNAEVGRQLYNSTPLIASLKDQGLLSPLVVIALGSNGNFTNDQFNQFIENFGPDAELYFVNTHVNRPWRDSVNTMLQNKAEEFDQVHVIDWFSYYQNIDQDILDTDDIHLNPEGRRHWVTCITKALIEDLAD</sequence>
<feature type="domain" description="Acyltransferase 3" evidence="10">
    <location>
        <begin position="6"/>
        <end position="338"/>
    </location>
</feature>
<feature type="transmembrane region" description="Helical" evidence="9">
    <location>
        <begin position="75"/>
        <end position="94"/>
    </location>
</feature>
<comment type="caution">
    <text evidence="11">The sequence shown here is derived from an EMBL/GenBank/DDBJ whole genome shotgun (WGS) entry which is preliminary data.</text>
</comment>
<keyword evidence="5 9" id="KW-1133">Transmembrane helix</keyword>
<evidence type="ECO:0000256" key="9">
    <source>
        <dbReference type="SAM" id="Phobius"/>
    </source>
</evidence>
<feature type="transmembrane region" description="Helical" evidence="9">
    <location>
        <begin position="12"/>
        <end position="29"/>
    </location>
</feature>
<dbReference type="RefSeq" id="WP_003776928.1">
    <property type="nucleotide sequence ID" value="NZ_JH992957.1"/>
</dbReference>
<dbReference type="Gene3D" id="3.40.50.1110">
    <property type="entry name" value="SGNH hydrolase"/>
    <property type="match status" value="1"/>
</dbReference>
<comment type="subcellular location">
    <subcellularLocation>
        <location evidence="1">Cell membrane</location>
        <topology evidence="1">Multi-pass membrane protein</topology>
    </subcellularLocation>
</comment>
<dbReference type="Pfam" id="PF01757">
    <property type="entry name" value="Acyl_transf_3"/>
    <property type="match status" value="1"/>
</dbReference>
<feature type="transmembrane region" description="Helical" evidence="9">
    <location>
        <begin position="136"/>
        <end position="154"/>
    </location>
</feature>
<reference evidence="11 12" key="1">
    <citation type="submission" date="2012-09" db="EMBL/GenBank/DDBJ databases">
        <title>The Genome Sequence of Alloiococcus otitis ATCC 51267.</title>
        <authorList>
            <consortium name="The Broad Institute Genome Sequencing Platform"/>
            <person name="Earl A."/>
            <person name="Ward D."/>
            <person name="Feldgarden M."/>
            <person name="Gevers D."/>
            <person name="Huys G."/>
            <person name="Walker B."/>
            <person name="Young S.K."/>
            <person name="Zeng Q."/>
            <person name="Gargeya S."/>
            <person name="Fitzgerald M."/>
            <person name="Haas B."/>
            <person name="Abouelleil A."/>
            <person name="Alvarado L."/>
            <person name="Arachchi H.M."/>
            <person name="Berlin A.M."/>
            <person name="Chapman S.B."/>
            <person name="Goldberg J."/>
            <person name="Griggs A."/>
            <person name="Gujja S."/>
            <person name="Hansen M."/>
            <person name="Howarth C."/>
            <person name="Imamovic A."/>
            <person name="Larimer J."/>
            <person name="McCowen C."/>
            <person name="Montmayeur A."/>
            <person name="Murphy C."/>
            <person name="Neiman D."/>
            <person name="Pearson M."/>
            <person name="Priest M."/>
            <person name="Roberts A."/>
            <person name="Saif S."/>
            <person name="Shea T."/>
            <person name="Sisk P."/>
            <person name="Sykes S."/>
            <person name="Wortman J."/>
            <person name="Nusbaum C."/>
            <person name="Birren B."/>
        </authorList>
    </citation>
    <scope>NUCLEOTIDE SEQUENCE [LARGE SCALE GENOMIC DNA]</scope>
    <source>
        <strain evidence="11 12">ATCC 51267</strain>
    </source>
</reference>
<keyword evidence="3" id="KW-0808">Transferase</keyword>
<feature type="transmembrane region" description="Helical" evidence="9">
    <location>
        <begin position="287"/>
        <end position="305"/>
    </location>
</feature>
<feature type="transmembrane region" description="Helical" evidence="9">
    <location>
        <begin position="380"/>
        <end position="398"/>
    </location>
</feature>
<dbReference type="OrthoDB" id="9796461at2"/>
<dbReference type="GO" id="GO:0016747">
    <property type="term" value="F:acyltransferase activity, transferring groups other than amino-acyl groups"/>
    <property type="evidence" value="ECO:0007669"/>
    <property type="project" value="InterPro"/>
</dbReference>
<evidence type="ECO:0000256" key="2">
    <source>
        <dbReference type="ARBA" id="ARBA00022475"/>
    </source>
</evidence>
<dbReference type="EMBL" id="AGXA01000007">
    <property type="protein sequence ID" value="EKU93969.1"/>
    <property type="molecule type" value="Genomic_DNA"/>
</dbReference>
<evidence type="ECO:0000256" key="8">
    <source>
        <dbReference type="SAM" id="MobiDB-lite"/>
    </source>
</evidence>
<feature type="transmembrane region" description="Helical" evidence="9">
    <location>
        <begin position="325"/>
        <end position="343"/>
    </location>
</feature>
<dbReference type="eggNOG" id="COG1835">
    <property type="taxonomic scope" value="Bacteria"/>
</dbReference>
<feature type="region of interest" description="Disordered" evidence="8">
    <location>
        <begin position="412"/>
        <end position="457"/>
    </location>
</feature>
<evidence type="ECO:0000313" key="11">
    <source>
        <dbReference type="EMBL" id="EKU93969.1"/>
    </source>
</evidence>
<feature type="transmembrane region" description="Helical" evidence="9">
    <location>
        <begin position="254"/>
        <end position="275"/>
    </location>
</feature>
<feature type="compositionally biased region" description="Acidic residues" evidence="8">
    <location>
        <begin position="434"/>
        <end position="457"/>
    </location>
</feature>
<protein>
    <recommendedName>
        <fullName evidence="10">Acyltransferase 3 domain-containing protein</fullName>
    </recommendedName>
</protein>
<evidence type="ECO:0000259" key="10">
    <source>
        <dbReference type="Pfam" id="PF01757"/>
    </source>
</evidence>
<evidence type="ECO:0000256" key="3">
    <source>
        <dbReference type="ARBA" id="ARBA00022679"/>
    </source>
</evidence>
<keyword evidence="7" id="KW-0012">Acyltransferase</keyword>
<evidence type="ECO:0000313" key="12">
    <source>
        <dbReference type="Proteomes" id="UP000009875"/>
    </source>
</evidence>
<dbReference type="PANTHER" id="PTHR23028:SF53">
    <property type="entry name" value="ACYL_TRANSF_3 DOMAIN-CONTAINING PROTEIN"/>
    <property type="match status" value="1"/>
</dbReference>
<keyword evidence="6 9" id="KW-0472">Membrane</keyword>
<dbReference type="GO" id="GO:0005886">
    <property type="term" value="C:plasma membrane"/>
    <property type="evidence" value="ECO:0007669"/>
    <property type="project" value="UniProtKB-SubCell"/>
</dbReference>
<feature type="transmembrane region" description="Helical" evidence="9">
    <location>
        <begin position="35"/>
        <end position="55"/>
    </location>
</feature>
<dbReference type="Proteomes" id="UP000009875">
    <property type="component" value="Unassembled WGS sequence"/>
</dbReference>
<proteinExistence type="predicted"/>
<accession>K9E9T6</accession>
<dbReference type="InterPro" id="IPR050879">
    <property type="entry name" value="Acyltransferase_3"/>
</dbReference>
<gene>
    <name evidence="11" type="ORF">HMPREF9698_00449</name>
</gene>
<dbReference type="InterPro" id="IPR036514">
    <property type="entry name" value="SGNH_hydro_sf"/>
</dbReference>
<dbReference type="HOGENOM" id="CLU_005679_11_2_9"/>
<feature type="compositionally biased region" description="Polar residues" evidence="8">
    <location>
        <begin position="413"/>
        <end position="425"/>
    </location>
</feature>
<evidence type="ECO:0000256" key="1">
    <source>
        <dbReference type="ARBA" id="ARBA00004651"/>
    </source>
</evidence>